<evidence type="ECO:0000313" key="1">
    <source>
        <dbReference type="EnsemblPlants" id="LPERR06G11300.1"/>
    </source>
</evidence>
<organism evidence="1 2">
    <name type="scientific">Leersia perrieri</name>
    <dbReference type="NCBI Taxonomy" id="77586"/>
    <lineage>
        <taxon>Eukaryota</taxon>
        <taxon>Viridiplantae</taxon>
        <taxon>Streptophyta</taxon>
        <taxon>Embryophyta</taxon>
        <taxon>Tracheophyta</taxon>
        <taxon>Spermatophyta</taxon>
        <taxon>Magnoliopsida</taxon>
        <taxon>Liliopsida</taxon>
        <taxon>Poales</taxon>
        <taxon>Poaceae</taxon>
        <taxon>BOP clade</taxon>
        <taxon>Oryzoideae</taxon>
        <taxon>Oryzeae</taxon>
        <taxon>Oryzinae</taxon>
        <taxon>Leersia</taxon>
    </lineage>
</organism>
<sequence length="161" mass="16983">MHMRRTHTITVHSPSSSYSYSLCSYAPILYSPIIIKQPIGLDTHKYTMSNQAAGQTALEAAVGLAVGAAVVEAGALALHRAHQQRAAAPPRRLRAPRVLPHPVQPRAVARPPVPPRFTATAIPIPLCPHAAASTVFFASYMMTPSAATASPPTPSSTTTTS</sequence>
<protein>
    <submittedName>
        <fullName evidence="1">Uncharacterized protein</fullName>
    </submittedName>
</protein>
<dbReference type="Proteomes" id="UP000032180">
    <property type="component" value="Chromosome 6"/>
</dbReference>
<dbReference type="Gramene" id="LPERR06G11300.1">
    <property type="protein sequence ID" value="LPERR06G11300.1"/>
    <property type="gene ID" value="LPERR06G11300"/>
</dbReference>
<reference evidence="2" key="2">
    <citation type="submission" date="2013-12" db="EMBL/GenBank/DDBJ databases">
        <authorList>
            <person name="Yu Y."/>
            <person name="Lee S."/>
            <person name="de Baynast K."/>
            <person name="Wissotski M."/>
            <person name="Liu L."/>
            <person name="Talag J."/>
            <person name="Goicoechea J."/>
            <person name="Angelova A."/>
            <person name="Jetty R."/>
            <person name="Kudrna D."/>
            <person name="Golser W."/>
            <person name="Rivera L."/>
            <person name="Zhang J."/>
            <person name="Wing R."/>
        </authorList>
    </citation>
    <scope>NUCLEOTIDE SEQUENCE</scope>
</reference>
<dbReference type="AlphaFoldDB" id="A0A0D9WPV7"/>
<reference evidence="1" key="3">
    <citation type="submission" date="2015-04" db="UniProtKB">
        <authorList>
            <consortium name="EnsemblPlants"/>
        </authorList>
    </citation>
    <scope>IDENTIFICATION</scope>
</reference>
<dbReference type="EnsemblPlants" id="LPERR06G11300.1">
    <property type="protein sequence ID" value="LPERR06G11300.1"/>
    <property type="gene ID" value="LPERR06G11300"/>
</dbReference>
<reference evidence="1 2" key="1">
    <citation type="submission" date="2012-08" db="EMBL/GenBank/DDBJ databases">
        <title>Oryza genome evolution.</title>
        <authorList>
            <person name="Wing R.A."/>
        </authorList>
    </citation>
    <scope>NUCLEOTIDE SEQUENCE</scope>
</reference>
<evidence type="ECO:0000313" key="2">
    <source>
        <dbReference type="Proteomes" id="UP000032180"/>
    </source>
</evidence>
<name>A0A0D9WPV7_9ORYZ</name>
<accession>A0A0D9WPV7</accession>
<dbReference type="HOGENOM" id="CLU_1648058_0_0_1"/>
<proteinExistence type="predicted"/>
<keyword evidence="2" id="KW-1185">Reference proteome</keyword>